<dbReference type="IntAct" id="A0A1D6JY71">
    <property type="interactions" value="6"/>
</dbReference>
<reference evidence="2" key="1">
    <citation type="submission" date="2015-12" db="EMBL/GenBank/DDBJ databases">
        <title>Update maize B73 reference genome by single molecule sequencing technologies.</title>
        <authorList>
            <consortium name="Maize Genome Sequencing Project"/>
            <person name="Ware D."/>
        </authorList>
    </citation>
    <scope>NUCLEOTIDE SEQUENCE [LARGE SCALE GENOMIC DNA]</scope>
    <source>
        <tissue evidence="2">Seedling</tissue>
    </source>
</reference>
<accession>A0A1D6JY71</accession>
<dbReference type="EMBL" id="CM007647">
    <property type="protein sequence ID" value="ONL96614.1"/>
    <property type="molecule type" value="Genomic_DNA"/>
</dbReference>
<dbReference type="Pfam" id="PF10615">
    <property type="entry name" value="DUF2470"/>
    <property type="match status" value="1"/>
</dbReference>
<feature type="domain" description="DUF2470" evidence="1">
    <location>
        <begin position="228"/>
        <end position="302"/>
    </location>
</feature>
<dbReference type="Gene3D" id="2.30.110.10">
    <property type="entry name" value="Electron Transport, Fmn-binding Protein, Chain A"/>
    <property type="match status" value="1"/>
</dbReference>
<dbReference type="SMR" id="A0A1D6JY71"/>
<evidence type="ECO:0000259" key="1">
    <source>
        <dbReference type="Pfam" id="PF10615"/>
    </source>
</evidence>
<dbReference type="FunCoup" id="A0A1D6JY71">
    <property type="interactions" value="2059"/>
</dbReference>
<dbReference type="ExpressionAtlas" id="A0A1D6JY71">
    <property type="expression patterns" value="baseline and differential"/>
</dbReference>
<proteinExistence type="predicted"/>
<dbReference type="PANTHER" id="PTHR37375:SF1">
    <property type="entry name" value="DUF2470 DOMAIN-CONTAINING PROTEIN"/>
    <property type="match status" value="1"/>
</dbReference>
<dbReference type="PANTHER" id="PTHR37375">
    <property type="entry name" value="EXPRESSED PROTEIN"/>
    <property type="match status" value="1"/>
</dbReference>
<organism evidence="2">
    <name type="scientific">Zea mays</name>
    <name type="common">Maize</name>
    <dbReference type="NCBI Taxonomy" id="4577"/>
    <lineage>
        <taxon>Eukaryota</taxon>
        <taxon>Viridiplantae</taxon>
        <taxon>Streptophyta</taxon>
        <taxon>Embryophyta</taxon>
        <taxon>Tracheophyta</taxon>
        <taxon>Spermatophyta</taxon>
        <taxon>Magnoliopsida</taxon>
        <taxon>Liliopsida</taxon>
        <taxon>Poales</taxon>
        <taxon>Poaceae</taxon>
        <taxon>PACMAD clade</taxon>
        <taxon>Panicoideae</taxon>
        <taxon>Andropogonodae</taxon>
        <taxon>Andropogoneae</taxon>
        <taxon>Tripsacinae</taxon>
        <taxon>Zea</taxon>
    </lineage>
</organism>
<dbReference type="SUPFAM" id="SSF50475">
    <property type="entry name" value="FMN-binding split barrel"/>
    <property type="match status" value="1"/>
</dbReference>
<dbReference type="Gene3D" id="3.20.180.10">
    <property type="entry name" value="PNP-oxidase-like"/>
    <property type="match status" value="1"/>
</dbReference>
<name>A0A1D6JY71_MAIZE</name>
<dbReference type="InterPro" id="IPR019595">
    <property type="entry name" value="DUF2470"/>
</dbReference>
<dbReference type="InParanoid" id="A0A1D6JY71"/>
<evidence type="ECO:0000313" key="2">
    <source>
        <dbReference type="EMBL" id="ONL96614.1"/>
    </source>
</evidence>
<dbReference type="AlphaFoldDB" id="A0A1D6JY71"/>
<dbReference type="InterPro" id="IPR012349">
    <property type="entry name" value="Split_barrel_FMN-bd"/>
</dbReference>
<dbReference type="InterPro" id="IPR037119">
    <property type="entry name" value="Haem_oxidase_HugZ-like_sf"/>
</dbReference>
<sequence>MAVAKVKSVALSVSHKCRNILAAGWEAHLNTVKADNKGSKNEIYTSRVHYMIHKGTPYLIVPENDMHNIVKLLILHLLMNIIIDERGSLAVFSPIRGRVASLLKPSKTPPRVAMTGDVLRLKDSKVPIIADSLKQTILKEHEAASKASYGVSAILSSAGATCRSRSEGLLSLLSEESSYNILKFDIGSCVYIDFNGSSHNIELDSFEAPKADLLMPFSAKLVDGINQNDSRRRALVMFCFAYFNVIARSAVMLSIDHHGFDVLAKVPQGDILTNPQYHWKEFRFTFKEPAKDAEDFCRMLVGLEEEGLQTVKSCSGYG</sequence>
<protein>
    <recommendedName>
        <fullName evidence="1">DUF2470 domain-containing protein</fullName>
    </recommendedName>
</protein>
<gene>
    <name evidence="2" type="ORF">ZEAMMB73_Zm00001d028631</name>
</gene>